<dbReference type="InterPro" id="IPR027417">
    <property type="entry name" value="P-loop_NTPase"/>
</dbReference>
<dbReference type="GO" id="GO:0005829">
    <property type="term" value="C:cytosol"/>
    <property type="evidence" value="ECO:0007669"/>
    <property type="project" value="TreeGrafter"/>
</dbReference>
<evidence type="ECO:0000256" key="6">
    <source>
        <dbReference type="ARBA" id="ARBA00022840"/>
    </source>
</evidence>
<evidence type="ECO:0000256" key="4">
    <source>
        <dbReference type="ARBA" id="ARBA00022741"/>
    </source>
</evidence>
<dbReference type="PIRSF" id="PIRSF006755">
    <property type="entry name" value="DTB_synth"/>
    <property type="match status" value="1"/>
</dbReference>
<feature type="binding site" evidence="8">
    <location>
        <begin position="173"/>
        <end position="174"/>
    </location>
    <ligand>
        <name>ATP</name>
        <dbReference type="ChEBI" id="CHEBI:30616"/>
    </ligand>
</feature>
<comment type="cofactor">
    <cofactor evidence="8">
        <name>Mg(2+)</name>
        <dbReference type="ChEBI" id="CHEBI:18420"/>
    </cofactor>
</comment>
<comment type="function">
    <text evidence="8">Catalyzes a mechanistically unusual reaction, the ATP-dependent insertion of CO2 between the N7 and N8 nitrogen atoms of 7,8-diaminopelargonic acid (DAPA, also called 7,8-diammoniononanoate) to form a ureido ring.</text>
</comment>
<keyword evidence="2 8" id="KW-0436">Ligase</keyword>
<evidence type="ECO:0000256" key="8">
    <source>
        <dbReference type="HAMAP-Rule" id="MF_00336"/>
    </source>
</evidence>
<dbReference type="NCBIfam" id="TIGR00347">
    <property type="entry name" value="bioD"/>
    <property type="match status" value="1"/>
</dbReference>
<accession>A0A4Z0FBP0</accession>
<dbReference type="PANTHER" id="PTHR43210:SF5">
    <property type="entry name" value="DETHIOBIOTIN SYNTHETASE"/>
    <property type="match status" value="1"/>
</dbReference>
<sequence length="225" mass="23329">MTNGWFVTGTDTEIGKTHVSSGLLRLFASQGLKVAGFKPVATGCALTPCGLRNDDALALMRASTVDVPYDLVNPCAFVPPIAPHLAAEAAGVEICPDRILGAFSTLADRADLVVAEGAGGWRVPLGDDWEMADLARRLGMPVILVVGMRLGCLNHALLSAQAIGGQLCGWVANHLERDMAAGAGNLATLQARMPVPCLGVIPYDGPAEAHLNPVLLQSTLGGRSG</sequence>
<feature type="binding site" evidence="8">
    <location>
        <begin position="13"/>
        <end position="18"/>
    </location>
    <ligand>
        <name>ATP</name>
        <dbReference type="ChEBI" id="CHEBI:30616"/>
    </ligand>
</feature>
<keyword evidence="7 8" id="KW-0460">Magnesium</keyword>
<feature type="binding site" evidence="8">
    <location>
        <position position="55"/>
    </location>
    <ligand>
        <name>Mg(2+)</name>
        <dbReference type="ChEBI" id="CHEBI:18420"/>
    </ligand>
</feature>
<dbReference type="Pfam" id="PF13500">
    <property type="entry name" value="AAA_26"/>
    <property type="match status" value="1"/>
</dbReference>
<comment type="caution">
    <text evidence="8">Lacks conserved residue(s) required for the propagation of feature annotation.</text>
</comment>
<dbReference type="OrthoDB" id="9802097at2"/>
<dbReference type="CDD" id="cd03109">
    <property type="entry name" value="DTBS"/>
    <property type="match status" value="1"/>
</dbReference>
<dbReference type="HAMAP" id="MF_00336">
    <property type="entry name" value="BioD"/>
    <property type="match status" value="1"/>
</dbReference>
<dbReference type="GO" id="GO:0004141">
    <property type="term" value="F:dethiobiotin synthase activity"/>
    <property type="evidence" value="ECO:0007669"/>
    <property type="project" value="UniProtKB-UniRule"/>
</dbReference>
<dbReference type="EC" id="6.3.3.3" evidence="8"/>
<dbReference type="Proteomes" id="UP000297890">
    <property type="component" value="Unassembled WGS sequence"/>
</dbReference>
<feature type="binding site" evidence="8">
    <location>
        <position position="55"/>
    </location>
    <ligand>
        <name>ATP</name>
        <dbReference type="ChEBI" id="CHEBI:30616"/>
    </ligand>
</feature>
<feature type="binding site" evidence="8">
    <location>
        <position position="42"/>
    </location>
    <ligand>
        <name>substrate</name>
    </ligand>
</feature>
<evidence type="ECO:0000313" key="9">
    <source>
        <dbReference type="EMBL" id="TFZ83903.1"/>
    </source>
</evidence>
<comment type="subcellular location">
    <subcellularLocation>
        <location evidence="8">Cytoplasm</location>
    </subcellularLocation>
</comment>
<protein>
    <recommendedName>
        <fullName evidence="8">ATP-dependent dethiobiotin synthetase BioD</fullName>
        <ecNumber evidence="8">6.3.3.3</ecNumber>
    </recommendedName>
    <alternativeName>
        <fullName evidence="8">DTB synthetase</fullName>
        <shortName evidence="8">DTBS</shortName>
    </alternativeName>
    <alternativeName>
        <fullName evidence="8">Dethiobiotin synthase</fullName>
    </alternativeName>
</protein>
<dbReference type="AlphaFoldDB" id="A0A4Z0FBP0"/>
<dbReference type="FunFam" id="3.40.50.300:FF:000292">
    <property type="entry name" value="ATP-dependent dethiobiotin synthetase BioD"/>
    <property type="match status" value="1"/>
</dbReference>
<feature type="binding site" evidence="8">
    <location>
        <position position="17"/>
    </location>
    <ligand>
        <name>Mg(2+)</name>
        <dbReference type="ChEBI" id="CHEBI:18420"/>
    </ligand>
</feature>
<comment type="similarity">
    <text evidence="8">Belongs to the dethiobiotin synthetase family.</text>
</comment>
<dbReference type="GO" id="GO:0042803">
    <property type="term" value="F:protein homodimerization activity"/>
    <property type="evidence" value="ECO:0007669"/>
    <property type="project" value="UniProtKB-ARBA"/>
</dbReference>
<keyword evidence="6 8" id="KW-0067">ATP-binding</keyword>
<comment type="caution">
    <text evidence="9">The sequence shown here is derived from an EMBL/GenBank/DDBJ whole genome shotgun (WGS) entry which is preliminary data.</text>
</comment>
<feature type="active site" evidence="8">
    <location>
        <position position="38"/>
    </location>
</feature>
<evidence type="ECO:0000256" key="2">
    <source>
        <dbReference type="ARBA" id="ARBA00022598"/>
    </source>
</evidence>
<comment type="subunit">
    <text evidence="8">Homodimer.</text>
</comment>
<evidence type="ECO:0000256" key="3">
    <source>
        <dbReference type="ARBA" id="ARBA00022723"/>
    </source>
</evidence>
<gene>
    <name evidence="8 9" type="primary">bioD</name>
    <name evidence="9" type="ORF">E4680_01680</name>
</gene>
<evidence type="ECO:0000256" key="1">
    <source>
        <dbReference type="ARBA" id="ARBA00022490"/>
    </source>
</evidence>
<reference evidence="9 10" key="1">
    <citation type="journal article" date="2019" name="ISME J.">
        <title>Candidatus Macondimonas diazotrophica, a novel gammaproteobacterial genus dominating crude-oil-contaminated coastal sediments.</title>
        <authorList>
            <person name="Karthikeyan S."/>
            <person name="Konstantinidis K."/>
        </authorList>
    </citation>
    <scope>NUCLEOTIDE SEQUENCE [LARGE SCALE GENOMIC DNA]</scope>
    <source>
        <strain evidence="9 10">KTK01</strain>
    </source>
</reference>
<dbReference type="GO" id="GO:0005524">
    <property type="term" value="F:ATP binding"/>
    <property type="evidence" value="ECO:0007669"/>
    <property type="project" value="UniProtKB-UniRule"/>
</dbReference>
<keyword evidence="3 8" id="KW-0479">Metal-binding</keyword>
<proteinExistence type="inferred from homology"/>
<comment type="catalytic activity">
    <reaction evidence="8">
        <text>(7R,8S)-7,8-diammoniononanoate + CO2 + ATP = (4R,5S)-dethiobiotin + ADP + phosphate + 3 H(+)</text>
        <dbReference type="Rhea" id="RHEA:15805"/>
        <dbReference type="ChEBI" id="CHEBI:15378"/>
        <dbReference type="ChEBI" id="CHEBI:16526"/>
        <dbReference type="ChEBI" id="CHEBI:30616"/>
        <dbReference type="ChEBI" id="CHEBI:43474"/>
        <dbReference type="ChEBI" id="CHEBI:149469"/>
        <dbReference type="ChEBI" id="CHEBI:149473"/>
        <dbReference type="ChEBI" id="CHEBI:456216"/>
        <dbReference type="EC" id="6.3.3.3"/>
    </reaction>
</comment>
<evidence type="ECO:0000313" key="10">
    <source>
        <dbReference type="Proteomes" id="UP000297890"/>
    </source>
</evidence>
<feature type="binding site" evidence="8">
    <location>
        <position position="116"/>
    </location>
    <ligand>
        <name>Mg(2+)</name>
        <dbReference type="ChEBI" id="CHEBI:18420"/>
    </ligand>
</feature>
<evidence type="ECO:0000256" key="5">
    <source>
        <dbReference type="ARBA" id="ARBA00022756"/>
    </source>
</evidence>
<keyword evidence="4 8" id="KW-0547">Nucleotide-binding</keyword>
<name>A0A4Z0FBP0_9GAMM</name>
<comment type="pathway">
    <text evidence="8">Cofactor biosynthesis; biotin biosynthesis; biotin from 7,8-diaminononanoate: step 1/2.</text>
</comment>
<feature type="binding site" evidence="8">
    <location>
        <begin position="116"/>
        <end position="119"/>
    </location>
    <ligand>
        <name>ATP</name>
        <dbReference type="ChEBI" id="CHEBI:30616"/>
    </ligand>
</feature>
<keyword evidence="1 8" id="KW-0963">Cytoplasm</keyword>
<dbReference type="InterPro" id="IPR004472">
    <property type="entry name" value="DTB_synth_BioD"/>
</dbReference>
<keyword evidence="5 8" id="KW-0093">Biotin biosynthesis</keyword>
<dbReference type="PANTHER" id="PTHR43210">
    <property type="entry name" value="DETHIOBIOTIN SYNTHETASE"/>
    <property type="match status" value="1"/>
</dbReference>
<dbReference type="SUPFAM" id="SSF52540">
    <property type="entry name" value="P-loop containing nucleoside triphosphate hydrolases"/>
    <property type="match status" value="1"/>
</dbReference>
<dbReference type="Gene3D" id="3.40.50.300">
    <property type="entry name" value="P-loop containing nucleotide triphosphate hydrolases"/>
    <property type="match status" value="1"/>
</dbReference>
<dbReference type="GO" id="GO:0009102">
    <property type="term" value="P:biotin biosynthetic process"/>
    <property type="evidence" value="ECO:0007669"/>
    <property type="project" value="UniProtKB-UniRule"/>
</dbReference>
<dbReference type="EMBL" id="SRIO01000002">
    <property type="protein sequence ID" value="TFZ83903.1"/>
    <property type="molecule type" value="Genomic_DNA"/>
</dbReference>
<keyword evidence="10" id="KW-1185">Reference proteome</keyword>
<dbReference type="GO" id="GO:0000287">
    <property type="term" value="F:magnesium ion binding"/>
    <property type="evidence" value="ECO:0007669"/>
    <property type="project" value="UniProtKB-UniRule"/>
</dbReference>
<dbReference type="UniPathway" id="UPA00078">
    <property type="reaction ID" value="UER00161"/>
</dbReference>
<organism evidence="9 10">
    <name type="scientific">Candidatus Macondimonas diazotrophica</name>
    <dbReference type="NCBI Taxonomy" id="2305248"/>
    <lineage>
        <taxon>Bacteria</taxon>
        <taxon>Pseudomonadati</taxon>
        <taxon>Pseudomonadota</taxon>
        <taxon>Gammaproteobacteria</taxon>
        <taxon>Chromatiales</taxon>
        <taxon>Ectothiorhodospiraceae</taxon>
        <taxon>Candidatus Macondimonas</taxon>
    </lineage>
</organism>
<evidence type="ECO:0000256" key="7">
    <source>
        <dbReference type="ARBA" id="ARBA00022842"/>
    </source>
</evidence>